<feature type="domain" description="Genetic suppressor element-like" evidence="3">
    <location>
        <begin position="679"/>
        <end position="818"/>
    </location>
</feature>
<organism evidence="4 5">
    <name type="scientific">Anabas testudineus</name>
    <name type="common">Climbing perch</name>
    <name type="synonym">Anthias testudineus</name>
    <dbReference type="NCBI Taxonomy" id="64144"/>
    <lineage>
        <taxon>Eukaryota</taxon>
        <taxon>Metazoa</taxon>
        <taxon>Chordata</taxon>
        <taxon>Craniata</taxon>
        <taxon>Vertebrata</taxon>
        <taxon>Euteleostomi</taxon>
        <taxon>Actinopterygii</taxon>
        <taxon>Neopterygii</taxon>
        <taxon>Teleostei</taxon>
        <taxon>Neoteleostei</taxon>
        <taxon>Acanthomorphata</taxon>
        <taxon>Anabantaria</taxon>
        <taxon>Anabantiformes</taxon>
        <taxon>Anabantoidei</taxon>
        <taxon>Anabantidae</taxon>
        <taxon>Anabas</taxon>
    </lineage>
</organism>
<dbReference type="GeneTree" id="ENSGT00700000104539"/>
<reference evidence="4" key="1">
    <citation type="submission" date="2021-04" db="EMBL/GenBank/DDBJ databases">
        <authorList>
            <consortium name="Wellcome Sanger Institute Data Sharing"/>
        </authorList>
    </citation>
    <scope>NUCLEOTIDE SEQUENCE [LARGE SCALE GENOMIC DNA]</scope>
</reference>
<dbReference type="AlphaFoldDB" id="A0A3Q1H8T0"/>
<feature type="region of interest" description="Disordered" evidence="2">
    <location>
        <begin position="503"/>
        <end position="628"/>
    </location>
</feature>
<keyword evidence="5" id="KW-1185">Reference proteome</keyword>
<evidence type="ECO:0000313" key="4">
    <source>
        <dbReference type="Ensembl" id="ENSATEP00000001223.3"/>
    </source>
</evidence>
<feature type="compositionally biased region" description="Polar residues" evidence="2">
    <location>
        <begin position="993"/>
        <end position="1005"/>
    </location>
</feature>
<feature type="compositionally biased region" description="Acidic residues" evidence="2">
    <location>
        <begin position="1051"/>
        <end position="1062"/>
    </location>
</feature>
<feature type="compositionally biased region" description="Basic residues" evidence="2">
    <location>
        <begin position="398"/>
        <end position="411"/>
    </location>
</feature>
<feature type="compositionally biased region" description="Low complexity" evidence="2">
    <location>
        <begin position="925"/>
        <end position="938"/>
    </location>
</feature>
<feature type="compositionally biased region" description="Basic residues" evidence="2">
    <location>
        <begin position="760"/>
        <end position="769"/>
    </location>
</feature>
<dbReference type="Proteomes" id="UP000265040">
    <property type="component" value="Chromosome 3"/>
</dbReference>
<dbReference type="InterPro" id="IPR042337">
    <property type="entry name" value="GSE1"/>
</dbReference>
<reference evidence="4" key="3">
    <citation type="submission" date="2025-09" db="UniProtKB">
        <authorList>
            <consortium name="Ensembl"/>
        </authorList>
    </citation>
    <scope>IDENTIFICATION</scope>
</reference>
<feature type="compositionally biased region" description="Basic and acidic residues" evidence="2">
    <location>
        <begin position="347"/>
        <end position="369"/>
    </location>
</feature>
<feature type="compositionally biased region" description="Polar residues" evidence="2">
    <location>
        <begin position="860"/>
        <end position="871"/>
    </location>
</feature>
<feature type="compositionally biased region" description="Pro residues" evidence="2">
    <location>
        <begin position="538"/>
        <end position="551"/>
    </location>
</feature>
<feature type="compositionally biased region" description="Basic and acidic residues" evidence="2">
    <location>
        <begin position="599"/>
        <end position="611"/>
    </location>
</feature>
<feature type="compositionally biased region" description="Polar residues" evidence="2">
    <location>
        <begin position="971"/>
        <end position="982"/>
    </location>
</feature>
<evidence type="ECO:0000256" key="1">
    <source>
        <dbReference type="SAM" id="Coils"/>
    </source>
</evidence>
<feature type="compositionally biased region" description="Acidic residues" evidence="2">
    <location>
        <begin position="705"/>
        <end position="717"/>
    </location>
</feature>
<feature type="compositionally biased region" description="Low complexity" evidence="2">
    <location>
        <begin position="1030"/>
        <end position="1043"/>
    </location>
</feature>
<dbReference type="Pfam" id="PF12540">
    <property type="entry name" value="DUF3736"/>
    <property type="match status" value="1"/>
</dbReference>
<feature type="region of interest" description="Disordered" evidence="2">
    <location>
        <begin position="853"/>
        <end position="1068"/>
    </location>
</feature>
<dbReference type="Ensembl" id="ENSATET00000001244.3">
    <property type="protein sequence ID" value="ENSATEP00000001223.3"/>
    <property type="gene ID" value="ENSATEG00000000761.3"/>
</dbReference>
<dbReference type="InterPro" id="IPR022207">
    <property type="entry name" value="GSE-like"/>
</dbReference>
<evidence type="ECO:0000259" key="3">
    <source>
        <dbReference type="Pfam" id="PF12540"/>
    </source>
</evidence>
<gene>
    <name evidence="4" type="primary">GSE1</name>
</gene>
<name>A0A3Q1H8T0_ANATE</name>
<reference evidence="4" key="2">
    <citation type="submission" date="2025-08" db="UniProtKB">
        <authorList>
            <consortium name="Ensembl"/>
        </authorList>
    </citation>
    <scope>IDENTIFICATION</scope>
</reference>
<feature type="region of interest" description="Disordered" evidence="2">
    <location>
        <begin position="330"/>
        <end position="434"/>
    </location>
</feature>
<dbReference type="PANTHER" id="PTHR17608:SF4">
    <property type="entry name" value="GENETIC SUPPRESSOR ELEMENT 1"/>
    <property type="match status" value="1"/>
</dbReference>
<feature type="compositionally biased region" description="Polar residues" evidence="2">
    <location>
        <begin position="24"/>
        <end position="59"/>
    </location>
</feature>
<proteinExistence type="predicted"/>
<feature type="compositionally biased region" description="Basic and acidic residues" evidence="2">
    <location>
        <begin position="376"/>
        <end position="397"/>
    </location>
</feature>
<feature type="compositionally biased region" description="Low complexity" evidence="2">
    <location>
        <begin position="78"/>
        <end position="93"/>
    </location>
</feature>
<feature type="coiled-coil region" evidence="1">
    <location>
        <begin position="1081"/>
        <end position="1136"/>
    </location>
</feature>
<feature type="compositionally biased region" description="Low complexity" evidence="2">
    <location>
        <begin position="881"/>
        <end position="892"/>
    </location>
</feature>
<sequence length="1163" mass="129235">MGDPGGSTPLCSMSHEPKSPSLGMISTATRTTATVSPLTPSPLNGSIVANGSPATQSAHSGFAAALRKLAKQAEEPRAASSISSESSPVSSPATNHSSPVSTPKRGPLGPGPVLVPPAGHSVPNTPPVVTIAPTKTSNGLWRNEGRQADSGPRGASRERLSAEGTLSQEKVGPSVPAHLLGNPYAFGLTPSAVMQDSRFQPLNLPRQLPNAVPPGPVPEEYLRGFRPYATTEEALRMPSLPLGLDPATAAAAAAYYHPSYLPHPSFTPYRMDDPFCLSALRSPFYPLPAGGALPPIHPSAVHMHLPGVRYPGDFTHPSLSALQSESWRMSCGREKGSVNESVSVKKRGSERQRERKNGRGNERGRESARRSWSGRESAREKGSERENGRRREKERRNWRGRRRGSNIKCSKHVTSADKTKEPALPAPKPVPPGLHSSMVQSHHPIPGLYLTGTVGAGLPASIVAQRANEEERWLARQRKLRQEKEDRQYQVSEFRQQVLEQHLDLGRPPDAPDLKTDSHRSIPNHHEPASRDLHPHLGAPPPLISPKPPQPPREHHPPPPTTLWNPVSLIETASESRRNHEPSGVGHYELNRPPPGPSKYEDGTRRRDGGVMEKYPPLRGPPGLPEPSTFLADLEKSTQSFFNQQRASLSLSSQYELEGVSTLAMGPDTKLIYDEFLQQHRRPVSKLDLEEKRRREAREKGYYYDLDDSYDESDEEEVRAHLRRVAEQPPLKLDDSTEKLDFLGVFALTTVGRRDELVQQKRRKRRRMLRERSPSPPASQSKRTPPPPQLSTRFTPEEMDRAPELEDKKRFLTMFRLSHVTVQQRRDNERVVELLQAIKEKSITLDTIRHASHPLCKSPPAQNAAFSQPSSESEEHHAVRPHSPSSHCPASPNGHPKPLGDTLRPKEPPSPAVYPDKARGPSEGPISKRSSSLLNSLRPPLPLQAKEGLHSINGRTKPWDSFTPEEFAQQFHESVLQSTQKALQKHKGGAAGTSESSHLQESSVHYNIPELQSAPGRPPQPHSQSHSNAHSFPHPYSHSHPQPNGQHFSESEEEEEEEEEEAPASKWQGIESIFEAYQEYVEEQSLERQVLQSQCRRLEAQNYNLSLTAEQLSHTMGELMSQRQKLAVEREKLQAELEHFRKCLTLPQTHWPRGGHYKGYPPR</sequence>
<accession>A0A3Q1H8T0</accession>
<feature type="region of interest" description="Disordered" evidence="2">
    <location>
        <begin position="705"/>
        <end position="728"/>
    </location>
</feature>
<evidence type="ECO:0000313" key="5">
    <source>
        <dbReference type="Proteomes" id="UP000265040"/>
    </source>
</evidence>
<feature type="region of interest" description="Disordered" evidence="2">
    <location>
        <begin position="1"/>
        <end position="173"/>
    </location>
</feature>
<feature type="region of interest" description="Disordered" evidence="2">
    <location>
        <begin position="757"/>
        <end position="803"/>
    </location>
</feature>
<keyword evidence="1" id="KW-0175">Coiled coil</keyword>
<feature type="compositionally biased region" description="Basic and acidic residues" evidence="2">
    <location>
        <begin position="718"/>
        <end position="728"/>
    </location>
</feature>
<evidence type="ECO:0000256" key="2">
    <source>
        <dbReference type="SAM" id="MobiDB-lite"/>
    </source>
</evidence>
<protein>
    <recommendedName>
        <fullName evidence="3">Genetic suppressor element-like domain-containing protein</fullName>
    </recommendedName>
</protein>
<dbReference type="PANTHER" id="PTHR17608">
    <property type="entry name" value="GENETIC SUPPRESSOR ELEMENT 1"/>
    <property type="match status" value="1"/>
</dbReference>
<feature type="compositionally biased region" description="Basic and acidic residues" evidence="2">
    <location>
        <begin position="503"/>
        <end position="535"/>
    </location>
</feature>